<evidence type="ECO:0000313" key="4">
    <source>
        <dbReference type="Proteomes" id="UP001560019"/>
    </source>
</evidence>
<evidence type="ECO:0000256" key="2">
    <source>
        <dbReference type="SAM" id="SignalP"/>
    </source>
</evidence>
<dbReference type="Proteomes" id="UP001560019">
    <property type="component" value="Unassembled WGS sequence"/>
</dbReference>
<reference evidence="3 4" key="1">
    <citation type="submission" date="2024-06" db="EMBL/GenBank/DDBJ databases">
        <title>Genome of Rhodovulum iodosum, a marine photoferrotroph.</title>
        <authorList>
            <person name="Bianchini G."/>
            <person name="Nikeleit V."/>
            <person name="Kappler A."/>
            <person name="Bryce C."/>
            <person name="Sanchez-Baracaldo P."/>
        </authorList>
    </citation>
    <scope>NUCLEOTIDE SEQUENCE [LARGE SCALE GENOMIC DNA]</scope>
    <source>
        <strain evidence="3 4">UT/N1</strain>
    </source>
</reference>
<comment type="caution">
    <text evidence="3">The sequence shown here is derived from an EMBL/GenBank/DDBJ whole genome shotgun (WGS) entry which is preliminary data.</text>
</comment>
<dbReference type="EMBL" id="JBEHHI010000003">
    <property type="protein sequence ID" value="MEX5730104.1"/>
    <property type="molecule type" value="Genomic_DNA"/>
</dbReference>
<name>A0ABV3XY54_9RHOB</name>
<dbReference type="RefSeq" id="WP_125403431.1">
    <property type="nucleotide sequence ID" value="NZ_JBEHHI010000003.1"/>
</dbReference>
<accession>A0ABV3XY54</accession>
<evidence type="ECO:0008006" key="5">
    <source>
        <dbReference type="Google" id="ProtNLM"/>
    </source>
</evidence>
<gene>
    <name evidence="3" type="ORF">Ga0609869_003457</name>
</gene>
<keyword evidence="1" id="KW-0812">Transmembrane</keyword>
<feature type="signal peptide" evidence="2">
    <location>
        <begin position="1"/>
        <end position="21"/>
    </location>
</feature>
<keyword evidence="4" id="KW-1185">Reference proteome</keyword>
<keyword evidence="1" id="KW-0472">Membrane</keyword>
<keyword evidence="1" id="KW-1133">Transmembrane helix</keyword>
<proteinExistence type="predicted"/>
<keyword evidence="2" id="KW-0732">Signal</keyword>
<organism evidence="3 4">
    <name type="scientific">Rhodovulum iodosum</name>
    <dbReference type="NCBI Taxonomy" id="68291"/>
    <lineage>
        <taxon>Bacteria</taxon>
        <taxon>Pseudomonadati</taxon>
        <taxon>Pseudomonadota</taxon>
        <taxon>Alphaproteobacteria</taxon>
        <taxon>Rhodobacterales</taxon>
        <taxon>Paracoccaceae</taxon>
        <taxon>Rhodovulum</taxon>
    </lineage>
</organism>
<evidence type="ECO:0000313" key="3">
    <source>
        <dbReference type="EMBL" id="MEX5730104.1"/>
    </source>
</evidence>
<feature type="transmembrane region" description="Helical" evidence="1">
    <location>
        <begin position="31"/>
        <end position="52"/>
    </location>
</feature>
<evidence type="ECO:0000256" key="1">
    <source>
        <dbReference type="SAM" id="Phobius"/>
    </source>
</evidence>
<feature type="chain" id="PRO_5046122254" description="CTP synthetase" evidence="2">
    <location>
        <begin position="22"/>
        <end position="71"/>
    </location>
</feature>
<sequence length="71" mass="7451">MPNRLIPLVAALALMPAAAHAYIGPGMGLGVIASVLGVVAAFFMALIGLLWFPLKRLVKRRRAPAAPETSD</sequence>
<protein>
    <recommendedName>
        <fullName evidence="5">CTP synthetase</fullName>
    </recommendedName>
</protein>